<proteinExistence type="predicted"/>
<dbReference type="EMBL" id="JACHIF010000003">
    <property type="protein sequence ID" value="MBB5037450.1"/>
    <property type="molecule type" value="Genomic_DNA"/>
</dbReference>
<dbReference type="AlphaFoldDB" id="A0A7W7YJM7"/>
<keyword evidence="2" id="KW-1185">Reference proteome</keyword>
<organism evidence="1 2">
    <name type="scientific">Prosthecobacter dejongeii</name>
    <dbReference type="NCBI Taxonomy" id="48465"/>
    <lineage>
        <taxon>Bacteria</taxon>
        <taxon>Pseudomonadati</taxon>
        <taxon>Verrucomicrobiota</taxon>
        <taxon>Verrucomicrobiia</taxon>
        <taxon>Verrucomicrobiales</taxon>
        <taxon>Verrucomicrobiaceae</taxon>
        <taxon>Prosthecobacter</taxon>
    </lineage>
</organism>
<name>A0A7W7YJM7_9BACT</name>
<comment type="caution">
    <text evidence="1">The sequence shown here is derived from an EMBL/GenBank/DDBJ whole genome shotgun (WGS) entry which is preliminary data.</text>
</comment>
<sequence>MKNARGWLNRGHSSCGYETNFIYAGAAGEIHRVDLIVWHWPNGEGTP</sequence>
<reference evidence="1 2" key="1">
    <citation type="submission" date="2020-08" db="EMBL/GenBank/DDBJ databases">
        <title>Genomic Encyclopedia of Type Strains, Phase IV (KMG-IV): sequencing the most valuable type-strain genomes for metagenomic binning, comparative biology and taxonomic classification.</title>
        <authorList>
            <person name="Goeker M."/>
        </authorList>
    </citation>
    <scope>NUCLEOTIDE SEQUENCE [LARGE SCALE GENOMIC DNA]</scope>
    <source>
        <strain evidence="1 2">DSM 12251</strain>
    </source>
</reference>
<accession>A0A7W7YJM7</accession>
<protein>
    <submittedName>
        <fullName evidence="1">Uncharacterized protein</fullName>
    </submittedName>
</protein>
<dbReference type="Proteomes" id="UP000534294">
    <property type="component" value="Unassembled WGS sequence"/>
</dbReference>
<evidence type="ECO:0000313" key="1">
    <source>
        <dbReference type="EMBL" id="MBB5037450.1"/>
    </source>
</evidence>
<gene>
    <name evidence="1" type="ORF">HNQ64_001699</name>
</gene>
<evidence type="ECO:0000313" key="2">
    <source>
        <dbReference type="Proteomes" id="UP000534294"/>
    </source>
</evidence>